<dbReference type="STRING" id="1223545.GS4_26_00670"/>
<feature type="transmembrane region" description="Helical" evidence="10">
    <location>
        <begin position="63"/>
        <end position="86"/>
    </location>
</feature>
<evidence type="ECO:0000256" key="9">
    <source>
        <dbReference type="SAM" id="MobiDB-lite"/>
    </source>
</evidence>
<evidence type="ECO:0000256" key="5">
    <source>
        <dbReference type="ARBA" id="ARBA00022741"/>
    </source>
</evidence>
<keyword evidence="10" id="KW-1133">Transmembrane helix</keyword>
<dbReference type="InterPro" id="IPR011712">
    <property type="entry name" value="Sig_transdc_His_kin_sub3_dim/P"/>
</dbReference>
<keyword evidence="4" id="KW-0808">Transferase</keyword>
<dbReference type="InterPro" id="IPR050482">
    <property type="entry name" value="Sensor_HK_TwoCompSys"/>
</dbReference>
<comment type="catalytic activity">
    <reaction evidence="1">
        <text>ATP + protein L-histidine = ADP + protein N-phospho-L-histidine.</text>
        <dbReference type="EC" id="2.7.13.3"/>
    </reaction>
</comment>
<dbReference type="eggNOG" id="COG4585">
    <property type="taxonomic scope" value="Bacteria"/>
</dbReference>
<gene>
    <name evidence="13" type="ORF">GS4_26_00670</name>
</gene>
<accession>M0QMH1</accession>
<dbReference type="InterPro" id="IPR025828">
    <property type="entry name" value="Put_sensor_dom"/>
</dbReference>
<name>M0QMH1_9ACTN</name>
<dbReference type="Proteomes" id="UP000011666">
    <property type="component" value="Unassembled WGS sequence"/>
</dbReference>
<keyword evidence="3" id="KW-0597">Phosphoprotein</keyword>
<evidence type="ECO:0000313" key="13">
    <source>
        <dbReference type="EMBL" id="GAC69619.1"/>
    </source>
</evidence>
<dbReference type="PANTHER" id="PTHR24421">
    <property type="entry name" value="NITRATE/NITRITE SENSOR PROTEIN NARX-RELATED"/>
    <property type="match status" value="1"/>
</dbReference>
<keyword evidence="10" id="KW-0812">Transmembrane</keyword>
<dbReference type="OrthoDB" id="5242012at2"/>
<dbReference type="Gene3D" id="1.20.5.1930">
    <property type="match status" value="1"/>
</dbReference>
<evidence type="ECO:0000256" key="6">
    <source>
        <dbReference type="ARBA" id="ARBA00022777"/>
    </source>
</evidence>
<dbReference type="GO" id="GO:0005524">
    <property type="term" value="F:ATP binding"/>
    <property type="evidence" value="ECO:0007669"/>
    <property type="project" value="UniProtKB-KW"/>
</dbReference>
<evidence type="ECO:0000256" key="10">
    <source>
        <dbReference type="SAM" id="Phobius"/>
    </source>
</evidence>
<dbReference type="GO" id="GO:0000155">
    <property type="term" value="F:phosphorelay sensor kinase activity"/>
    <property type="evidence" value="ECO:0007669"/>
    <property type="project" value="InterPro"/>
</dbReference>
<keyword evidence="7" id="KW-0067">ATP-binding</keyword>
<feature type="region of interest" description="Disordered" evidence="9">
    <location>
        <begin position="1"/>
        <end position="24"/>
    </location>
</feature>
<evidence type="ECO:0000256" key="8">
    <source>
        <dbReference type="ARBA" id="ARBA00023012"/>
    </source>
</evidence>
<keyword evidence="10" id="KW-0472">Membrane</keyword>
<keyword evidence="8" id="KW-0902">Two-component regulatory system</keyword>
<feature type="transmembrane region" description="Helical" evidence="10">
    <location>
        <begin position="183"/>
        <end position="208"/>
    </location>
</feature>
<dbReference type="GO" id="GO:0016020">
    <property type="term" value="C:membrane"/>
    <property type="evidence" value="ECO:0007669"/>
    <property type="project" value="InterPro"/>
</dbReference>
<dbReference type="EMBL" id="BANX01000026">
    <property type="protein sequence ID" value="GAC69619.1"/>
    <property type="molecule type" value="Genomic_DNA"/>
</dbReference>
<dbReference type="SUPFAM" id="SSF55874">
    <property type="entry name" value="ATPase domain of HSP90 chaperone/DNA topoisomerase II/histidine kinase"/>
    <property type="match status" value="1"/>
</dbReference>
<dbReference type="Pfam" id="PF07730">
    <property type="entry name" value="HisKA_3"/>
    <property type="match status" value="1"/>
</dbReference>
<keyword evidence="14" id="KW-1185">Reference proteome</keyword>
<dbReference type="AlphaFoldDB" id="M0QMH1"/>
<dbReference type="Pfam" id="PF13796">
    <property type="entry name" value="Sensor"/>
    <property type="match status" value="1"/>
</dbReference>
<evidence type="ECO:0000256" key="3">
    <source>
        <dbReference type="ARBA" id="ARBA00022553"/>
    </source>
</evidence>
<evidence type="ECO:0000256" key="2">
    <source>
        <dbReference type="ARBA" id="ARBA00012438"/>
    </source>
</evidence>
<dbReference type="InterPro" id="IPR036890">
    <property type="entry name" value="HATPase_C_sf"/>
</dbReference>
<comment type="caution">
    <text evidence="13">The sequence shown here is derived from an EMBL/GenBank/DDBJ whole genome shotgun (WGS) entry which is preliminary data.</text>
</comment>
<evidence type="ECO:0000259" key="11">
    <source>
        <dbReference type="Pfam" id="PF07730"/>
    </source>
</evidence>
<feature type="transmembrane region" description="Helical" evidence="10">
    <location>
        <begin position="134"/>
        <end position="163"/>
    </location>
</feature>
<keyword evidence="6 13" id="KW-0418">Kinase</keyword>
<feature type="domain" description="Putative sensor" evidence="12">
    <location>
        <begin position="53"/>
        <end position="215"/>
    </location>
</feature>
<evidence type="ECO:0000256" key="7">
    <source>
        <dbReference type="ARBA" id="ARBA00022840"/>
    </source>
</evidence>
<evidence type="ECO:0000313" key="14">
    <source>
        <dbReference type="Proteomes" id="UP000011666"/>
    </source>
</evidence>
<evidence type="ECO:0000256" key="1">
    <source>
        <dbReference type="ARBA" id="ARBA00000085"/>
    </source>
</evidence>
<keyword evidence="5" id="KW-0547">Nucleotide-binding</keyword>
<proteinExistence type="predicted"/>
<evidence type="ECO:0000259" key="12">
    <source>
        <dbReference type="Pfam" id="PF13796"/>
    </source>
</evidence>
<dbReference type="GO" id="GO:0046983">
    <property type="term" value="F:protein dimerization activity"/>
    <property type="evidence" value="ECO:0007669"/>
    <property type="project" value="InterPro"/>
</dbReference>
<dbReference type="Gene3D" id="3.30.565.10">
    <property type="entry name" value="Histidine kinase-like ATPase, C-terminal domain"/>
    <property type="match status" value="1"/>
</dbReference>
<dbReference type="PANTHER" id="PTHR24421:SF10">
    <property type="entry name" value="NITRATE_NITRITE SENSOR PROTEIN NARQ"/>
    <property type="match status" value="1"/>
</dbReference>
<feature type="domain" description="Signal transduction histidine kinase subgroup 3 dimerisation and phosphoacceptor" evidence="11">
    <location>
        <begin position="243"/>
        <end position="307"/>
    </location>
</feature>
<evidence type="ECO:0000256" key="4">
    <source>
        <dbReference type="ARBA" id="ARBA00022679"/>
    </source>
</evidence>
<protein>
    <recommendedName>
        <fullName evidence="2">histidine kinase</fullName>
        <ecNumber evidence="2">2.7.13.3</ecNumber>
    </recommendedName>
</protein>
<dbReference type="CDD" id="cd16917">
    <property type="entry name" value="HATPase_UhpB-NarQ-NarX-like"/>
    <property type="match status" value="1"/>
</dbReference>
<reference evidence="13 14" key="1">
    <citation type="submission" date="2013-01" db="EMBL/GenBank/DDBJ databases">
        <title>Whole genome shotgun sequence of Gordonia soli NBRC 108243.</title>
        <authorList>
            <person name="Isaki-Nakamura S."/>
            <person name="Hosoyama A."/>
            <person name="Tsuchikane K."/>
            <person name="Ando Y."/>
            <person name="Baba S."/>
            <person name="Ohji S."/>
            <person name="Hamada M."/>
            <person name="Tamura T."/>
            <person name="Yamazoe A."/>
            <person name="Yamazaki S."/>
            <person name="Fujita N."/>
        </authorList>
    </citation>
    <scope>NUCLEOTIDE SEQUENCE [LARGE SCALE GENOMIC DNA]</scope>
    <source>
        <strain evidence="13 14">NBRC 108243</strain>
    </source>
</reference>
<organism evidence="13 14">
    <name type="scientific">Gordonia soli NBRC 108243</name>
    <dbReference type="NCBI Taxonomy" id="1223545"/>
    <lineage>
        <taxon>Bacteria</taxon>
        <taxon>Bacillati</taxon>
        <taxon>Actinomycetota</taxon>
        <taxon>Actinomycetes</taxon>
        <taxon>Mycobacteriales</taxon>
        <taxon>Gordoniaceae</taxon>
        <taxon>Gordonia</taxon>
    </lineage>
</organism>
<dbReference type="EC" id="2.7.13.3" evidence="2"/>
<sequence>MTIEPDAPPTITTETGPDTPAGQPRAPYRNAWLAMARNPVRYLLSSDPWRALTHLAVSLVLGWIQFGLFIVIILLPFAPAWSYVLAKLERRRVALLRLAPIADPHRTLYSRGVAAHIGDRLAETSTWRETGYSLILAAATPFLSIGLVVLGAAVGGTIFAPAFTDTDPMMFGGWTIDTPAEAWTATVIGIVLLIPAVYLCAAVSAILASLAQALLGPREEELAAQLADVRASRGILMNSFEGERRRIERDLHDGPQRDLVALSMQLGELQLAVDDDDVRTQVIAAQARVEGALSGLRDTVRGVYPQVLDDHGVTAALIELGRGPLPVHVVPQGSWHHTRRFTPEVEKAIYYTGSEAVTNATKHARAHAVTIYLSEDDTTISMEIVDDGIGGATTDRGSGLSGLVERAAAVGARLDIDSPQGGPTVLRWSKTKEL</sequence>